<accession>A0A6C0EF24</accession>
<name>A0A6C0EF24_9ZZZZ</name>
<organism evidence="1">
    <name type="scientific">viral metagenome</name>
    <dbReference type="NCBI Taxonomy" id="1070528"/>
    <lineage>
        <taxon>unclassified sequences</taxon>
        <taxon>metagenomes</taxon>
        <taxon>organismal metagenomes</taxon>
    </lineage>
</organism>
<reference evidence="1" key="1">
    <citation type="journal article" date="2020" name="Nature">
        <title>Giant virus diversity and host interactions through global metagenomics.</title>
        <authorList>
            <person name="Schulz F."/>
            <person name="Roux S."/>
            <person name="Paez-Espino D."/>
            <person name="Jungbluth S."/>
            <person name="Walsh D.A."/>
            <person name="Denef V.J."/>
            <person name="McMahon K.D."/>
            <person name="Konstantinidis K.T."/>
            <person name="Eloe-Fadrosh E.A."/>
            <person name="Kyrpides N.C."/>
            <person name="Woyke T."/>
        </authorList>
    </citation>
    <scope>NUCLEOTIDE SEQUENCE</scope>
    <source>
        <strain evidence="1">GVMAG-M-3300023179-2</strain>
    </source>
</reference>
<sequence length="30" mass="3908">MSNIYQYYYFDYPFNFIKNKFFIIFKLIII</sequence>
<protein>
    <submittedName>
        <fullName evidence="1">Uncharacterized protein</fullName>
    </submittedName>
</protein>
<proteinExistence type="predicted"/>
<dbReference type="AlphaFoldDB" id="A0A6C0EF24"/>
<evidence type="ECO:0000313" key="1">
    <source>
        <dbReference type="EMBL" id="QHT27013.1"/>
    </source>
</evidence>
<dbReference type="EMBL" id="MN739807">
    <property type="protein sequence ID" value="QHT27013.1"/>
    <property type="molecule type" value="Genomic_DNA"/>
</dbReference>